<proteinExistence type="predicted"/>
<feature type="coiled-coil region" evidence="1">
    <location>
        <begin position="35"/>
        <end position="90"/>
    </location>
</feature>
<evidence type="ECO:0000313" key="3">
    <source>
        <dbReference type="Proteomes" id="UP000540519"/>
    </source>
</evidence>
<protein>
    <submittedName>
        <fullName evidence="2">Uncharacterized protein</fullName>
    </submittedName>
</protein>
<keyword evidence="1" id="KW-0175">Coiled coil</keyword>
<organism evidence="2 3">
    <name type="scientific">Zobellia amurskyensis</name>
    <dbReference type="NCBI Taxonomy" id="248905"/>
    <lineage>
        <taxon>Bacteria</taxon>
        <taxon>Pseudomonadati</taxon>
        <taxon>Bacteroidota</taxon>
        <taxon>Flavobacteriia</taxon>
        <taxon>Flavobacteriales</taxon>
        <taxon>Flavobacteriaceae</taxon>
        <taxon>Zobellia</taxon>
    </lineage>
</organism>
<evidence type="ECO:0000256" key="1">
    <source>
        <dbReference type="SAM" id="Coils"/>
    </source>
</evidence>
<accession>A0A7X3D0C6</accession>
<dbReference type="Proteomes" id="UP000540519">
    <property type="component" value="Unassembled WGS sequence"/>
</dbReference>
<sequence>MNNKSGLNENDSVKALKEGFISVLQQENDILRGKYNLLEKHITSLNNRIDTLDKECSGYLKEKLAIKTAKESLEIELRELKIENTIIHRELNKIDFTPVKQFNDLYWGDNYPALKELFDFLQKMNCLDINWSYFANNFSLENSEITNLNTTMLSKKEIGYVLAKIKMFFLPDIKGSPSKYKAWVQRKLLVDNSLIDDDFVKNYMRDYKRGKKLSTDNVDLIDSVILKIASKYY</sequence>
<dbReference type="AlphaFoldDB" id="A0A7X3D0C6"/>
<gene>
    <name evidence="2" type="ORF">D9O36_02930</name>
</gene>
<keyword evidence="3" id="KW-1185">Reference proteome</keyword>
<reference evidence="2 3" key="1">
    <citation type="journal article" date="2019" name="Mar. Drugs">
        <title>Comparative Genomics and CAZyme Genome Repertoires of Marine Zobellia amurskyensis KMM 3526(T) and Zobellia laminariae KMM 3676(T).</title>
        <authorList>
            <person name="Chernysheva N."/>
            <person name="Bystritskaya E."/>
            <person name="Stenkova A."/>
            <person name="Golovkin I."/>
            <person name="Nedashkovskaya O."/>
            <person name="Isaeva M."/>
        </authorList>
    </citation>
    <scope>NUCLEOTIDE SEQUENCE [LARGE SCALE GENOMIC DNA]</scope>
    <source>
        <strain evidence="2 3">KMM 3526</strain>
    </source>
</reference>
<name>A0A7X3D0C6_9FLAO</name>
<dbReference type="EMBL" id="RCNR01000004">
    <property type="protein sequence ID" value="MUH34786.1"/>
    <property type="molecule type" value="Genomic_DNA"/>
</dbReference>
<comment type="caution">
    <text evidence="2">The sequence shown here is derived from an EMBL/GenBank/DDBJ whole genome shotgun (WGS) entry which is preliminary data.</text>
</comment>
<evidence type="ECO:0000313" key="2">
    <source>
        <dbReference type="EMBL" id="MUH34786.1"/>
    </source>
</evidence>
<dbReference type="RefSeq" id="WP_155598775.1">
    <property type="nucleotide sequence ID" value="NZ_RCNR01000004.1"/>
</dbReference>
<dbReference type="OrthoDB" id="1438548at2"/>